<dbReference type="InParanoid" id="A0A0V0R3R8"/>
<reference evidence="8 9" key="1">
    <citation type="journal article" date="2015" name="Sci. Rep.">
        <title>Genome of the facultative scuticociliatosis pathogen Pseudocohnilembus persalinus provides insight into its virulence through horizontal gene transfer.</title>
        <authorList>
            <person name="Xiong J."/>
            <person name="Wang G."/>
            <person name="Cheng J."/>
            <person name="Tian M."/>
            <person name="Pan X."/>
            <person name="Warren A."/>
            <person name="Jiang C."/>
            <person name="Yuan D."/>
            <person name="Miao W."/>
        </authorList>
    </citation>
    <scope>NUCLEOTIDE SEQUENCE [LARGE SCALE GENOMIC DNA]</scope>
    <source>
        <strain evidence="8">36N120E</strain>
    </source>
</reference>
<keyword evidence="9" id="KW-1185">Reference proteome</keyword>
<feature type="transmembrane region" description="Helical" evidence="7">
    <location>
        <begin position="15"/>
        <end position="34"/>
    </location>
</feature>
<dbReference type="InterPro" id="IPR006603">
    <property type="entry name" value="PQ-loop_rpt"/>
</dbReference>
<dbReference type="GO" id="GO:0012505">
    <property type="term" value="C:endomembrane system"/>
    <property type="evidence" value="ECO:0007669"/>
    <property type="project" value="UniProtKB-SubCell"/>
</dbReference>
<dbReference type="Gene3D" id="1.20.1280.290">
    <property type="match status" value="2"/>
</dbReference>
<evidence type="ECO:0000256" key="2">
    <source>
        <dbReference type="ARBA" id="ARBA00022448"/>
    </source>
</evidence>
<sequence>MGLSHTDQILSDTFGWIYTIVWGASFYGQIWEIFVLKNCEGIQLDYVLLNFFGYTFYSIYSSFGYFNPEGSGVGEVDIQDLVFCYHGLILNFVTIGQCIYYPKGKNKINLYAKILASVLVGYSIIYCFLTNVFDLFTPPDSLNTLNLLGYNKLVITLVKYTPQVYWNYKRKSTVGWNICNVLCDFSGGFFSLAQTVVQTAGGDKSSISGGLNIAKFLLGLITMFYDSIFIVQHYCLYRKKSQKEFNEILEHNKEDEYIGLGLNKQFVENEENSYVSQIH</sequence>
<keyword evidence="6 7" id="KW-0472">Membrane</keyword>
<protein>
    <recommendedName>
        <fullName evidence="10">Lysosomal cystine transporter</fullName>
    </recommendedName>
</protein>
<proteinExistence type="predicted"/>
<feature type="transmembrane region" description="Helical" evidence="7">
    <location>
        <begin position="216"/>
        <end position="237"/>
    </location>
</feature>
<name>A0A0V0R3R8_PSEPJ</name>
<dbReference type="Proteomes" id="UP000054937">
    <property type="component" value="Unassembled WGS sequence"/>
</dbReference>
<accession>A0A0V0R3R8</accession>
<keyword evidence="5 7" id="KW-1133">Transmembrane helix</keyword>
<organism evidence="8 9">
    <name type="scientific">Pseudocohnilembus persalinus</name>
    <name type="common">Ciliate</name>
    <dbReference type="NCBI Taxonomy" id="266149"/>
    <lineage>
        <taxon>Eukaryota</taxon>
        <taxon>Sar</taxon>
        <taxon>Alveolata</taxon>
        <taxon>Ciliophora</taxon>
        <taxon>Intramacronucleata</taxon>
        <taxon>Oligohymenophorea</taxon>
        <taxon>Scuticociliatia</taxon>
        <taxon>Philasterida</taxon>
        <taxon>Pseudocohnilembidae</taxon>
        <taxon>Pseudocohnilembus</taxon>
    </lineage>
</organism>
<evidence type="ECO:0000313" key="9">
    <source>
        <dbReference type="Proteomes" id="UP000054937"/>
    </source>
</evidence>
<dbReference type="InterPro" id="IPR005282">
    <property type="entry name" value="LC_transporter"/>
</dbReference>
<dbReference type="Pfam" id="PF04193">
    <property type="entry name" value="PQ-loop"/>
    <property type="match status" value="2"/>
</dbReference>
<evidence type="ECO:0000256" key="1">
    <source>
        <dbReference type="ARBA" id="ARBA00004127"/>
    </source>
</evidence>
<comment type="subcellular location">
    <subcellularLocation>
        <location evidence="1">Endomembrane system</location>
        <topology evidence="1">Multi-pass membrane protein</topology>
    </subcellularLocation>
</comment>
<comment type="caution">
    <text evidence="8">The sequence shown here is derived from an EMBL/GenBank/DDBJ whole genome shotgun (WGS) entry which is preliminary data.</text>
</comment>
<evidence type="ECO:0000256" key="3">
    <source>
        <dbReference type="ARBA" id="ARBA00022692"/>
    </source>
</evidence>
<dbReference type="OrthoDB" id="75720at2759"/>
<gene>
    <name evidence="8" type="ORF">PPERSA_08847</name>
</gene>
<keyword evidence="2" id="KW-0813">Transport</keyword>
<evidence type="ECO:0000256" key="6">
    <source>
        <dbReference type="ARBA" id="ARBA00023136"/>
    </source>
</evidence>
<evidence type="ECO:0000313" key="8">
    <source>
        <dbReference type="EMBL" id="KRX09131.1"/>
    </source>
</evidence>
<evidence type="ECO:0000256" key="5">
    <source>
        <dbReference type="ARBA" id="ARBA00022989"/>
    </source>
</evidence>
<evidence type="ECO:0008006" key="10">
    <source>
        <dbReference type="Google" id="ProtNLM"/>
    </source>
</evidence>
<keyword evidence="4" id="KW-0677">Repeat</keyword>
<keyword evidence="3 7" id="KW-0812">Transmembrane</keyword>
<feature type="transmembrane region" description="Helical" evidence="7">
    <location>
        <begin position="78"/>
        <end position="102"/>
    </location>
</feature>
<dbReference type="GO" id="GO:0015184">
    <property type="term" value="F:L-cystine transmembrane transporter activity"/>
    <property type="evidence" value="ECO:0007669"/>
    <property type="project" value="TreeGrafter"/>
</dbReference>
<dbReference type="GO" id="GO:0005774">
    <property type="term" value="C:vacuolar membrane"/>
    <property type="evidence" value="ECO:0007669"/>
    <property type="project" value="TreeGrafter"/>
</dbReference>
<dbReference type="SMART" id="SM00679">
    <property type="entry name" value="CTNS"/>
    <property type="match status" value="2"/>
</dbReference>
<feature type="transmembrane region" description="Helical" evidence="7">
    <location>
        <begin position="114"/>
        <end position="133"/>
    </location>
</feature>
<dbReference type="AlphaFoldDB" id="A0A0V0R3R8"/>
<dbReference type="PANTHER" id="PTHR13131">
    <property type="entry name" value="CYSTINOSIN"/>
    <property type="match status" value="1"/>
</dbReference>
<evidence type="ECO:0000256" key="4">
    <source>
        <dbReference type="ARBA" id="ARBA00022737"/>
    </source>
</evidence>
<evidence type="ECO:0000256" key="7">
    <source>
        <dbReference type="SAM" id="Phobius"/>
    </source>
</evidence>
<feature type="transmembrane region" description="Helical" evidence="7">
    <location>
        <begin position="46"/>
        <end position="66"/>
    </location>
</feature>
<dbReference type="PANTHER" id="PTHR13131:SF5">
    <property type="entry name" value="CYSTINOSIN"/>
    <property type="match status" value="1"/>
</dbReference>
<dbReference type="OMA" id="ASWEWID"/>
<dbReference type="EMBL" id="LDAU01000054">
    <property type="protein sequence ID" value="KRX09131.1"/>
    <property type="molecule type" value="Genomic_DNA"/>
</dbReference>